<sequence>MSKKKHEKKTKEISDEEAQKLVSKAKTISEVLAIPGMEEVYFHEDMTDEELLESLLGTRH</sequence>
<dbReference type="EMBL" id="FOLH01000001">
    <property type="protein sequence ID" value="SFB86917.1"/>
    <property type="molecule type" value="Genomic_DNA"/>
</dbReference>
<proteinExistence type="predicted"/>
<gene>
    <name evidence="1" type="ORF">SAMN05660443_0631</name>
</gene>
<name>A0A1I1EIP7_9GAMM</name>
<keyword evidence="2" id="KW-1185">Reference proteome</keyword>
<organism evidence="1 2">
    <name type="scientific">Marinospirillum celere</name>
    <dbReference type="NCBI Taxonomy" id="1122252"/>
    <lineage>
        <taxon>Bacteria</taxon>
        <taxon>Pseudomonadati</taxon>
        <taxon>Pseudomonadota</taxon>
        <taxon>Gammaproteobacteria</taxon>
        <taxon>Oceanospirillales</taxon>
        <taxon>Oceanospirillaceae</taxon>
        <taxon>Marinospirillum</taxon>
    </lineage>
</organism>
<reference evidence="1 2" key="1">
    <citation type="submission" date="2016-10" db="EMBL/GenBank/DDBJ databases">
        <authorList>
            <person name="de Groot N.N."/>
        </authorList>
    </citation>
    <scope>NUCLEOTIDE SEQUENCE [LARGE SCALE GENOMIC DNA]</scope>
    <source>
        <strain evidence="1 2">DSM 18438</strain>
    </source>
</reference>
<evidence type="ECO:0000313" key="1">
    <source>
        <dbReference type="EMBL" id="SFB86917.1"/>
    </source>
</evidence>
<dbReference type="AlphaFoldDB" id="A0A1I1EIP7"/>
<protein>
    <submittedName>
        <fullName evidence="1">Uncharacterized protein</fullName>
    </submittedName>
</protein>
<accession>A0A1I1EIP7</accession>
<dbReference type="RefSeq" id="WP_143089470.1">
    <property type="nucleotide sequence ID" value="NZ_FOLH01000001.1"/>
</dbReference>
<dbReference type="Proteomes" id="UP000199058">
    <property type="component" value="Unassembled WGS sequence"/>
</dbReference>
<evidence type="ECO:0000313" key="2">
    <source>
        <dbReference type="Proteomes" id="UP000199058"/>
    </source>
</evidence>